<dbReference type="SUPFAM" id="SSF51569">
    <property type="entry name" value="Aldolase"/>
    <property type="match status" value="1"/>
</dbReference>
<reference evidence="4 5" key="1">
    <citation type="submission" date="2011-05" db="EMBL/GenBank/DDBJ databases">
        <authorList>
            <person name="Muzny D."/>
            <person name="Qin X."/>
            <person name="Deng J."/>
            <person name="Jiang H."/>
            <person name="Liu Y."/>
            <person name="Qu J."/>
            <person name="Song X.-Z."/>
            <person name="Zhang L."/>
            <person name="Thornton R."/>
            <person name="Coyle M."/>
            <person name="Francisco L."/>
            <person name="Jackson L."/>
            <person name="Javaid M."/>
            <person name="Korchina V."/>
            <person name="Kovar C."/>
            <person name="Mata R."/>
            <person name="Mathew T."/>
            <person name="Ngo R."/>
            <person name="Nguyen L."/>
            <person name="Nguyen N."/>
            <person name="Okwuonu G."/>
            <person name="Ongeri F."/>
            <person name="Pham C."/>
            <person name="Simmons D."/>
            <person name="Wilczek-Boney K."/>
            <person name="Hale W."/>
            <person name="Jakkamsetti A."/>
            <person name="Pham P."/>
            <person name="Ruth R."/>
            <person name="San Lucas F."/>
            <person name="Warren J."/>
            <person name="Zhang J."/>
            <person name="Zhao Z."/>
            <person name="Zhou C."/>
            <person name="Zhu D."/>
            <person name="Lee S."/>
            <person name="Bess C."/>
            <person name="Blankenburg K."/>
            <person name="Forbes L."/>
            <person name="Fu Q."/>
            <person name="Gubbala S."/>
            <person name="Hirani K."/>
            <person name="Jayaseelan J.C."/>
            <person name="Lara F."/>
            <person name="Munidasa M."/>
            <person name="Palculict T."/>
            <person name="Patil S."/>
            <person name="Pu L.-L."/>
            <person name="Saada N."/>
            <person name="Tang L."/>
            <person name="Weissenberger G."/>
            <person name="Zhu Y."/>
            <person name="Hemphill L."/>
            <person name="Shang Y."/>
            <person name="Youmans B."/>
            <person name="Ayvaz T."/>
            <person name="Ross M."/>
            <person name="Santibanez J."/>
            <person name="Aqrawi P."/>
            <person name="Gross S."/>
            <person name="Joshi V."/>
            <person name="Fowler G."/>
            <person name="Nazareth L."/>
            <person name="Reid J."/>
            <person name="Worley K."/>
            <person name="Petrosino J."/>
            <person name="Highlander S."/>
            <person name="Gibbs R."/>
        </authorList>
    </citation>
    <scope>NUCLEOTIDE SEQUENCE [LARGE SCALE GENOMIC DNA]</scope>
    <source>
        <strain evidence="4 5">ATCC 33926</strain>
    </source>
</reference>
<protein>
    <submittedName>
        <fullName evidence="4">DAHP synthetase family</fullName>
    </submittedName>
</protein>
<keyword evidence="1" id="KW-0808">Transferase</keyword>
<accession>A0AA36ULJ9</accession>
<sequence>MRRVSMIIVMRKWSSEESVQRVVDTIRSRGLREHISRGEERTIIGALGDERVFHSNELARLPDVERVFRVLNDWKIISREGQPEDSKISIRGVLFGGEKVLDIAADINRIEDADAGFVDPFYLSARPYAEMDNGSEKARIQLMQQDIRRLHEQGKPILVRIRDVRQIDEALKAQADVLYLGGELMGNRVLLDEVGRLNTPVVLCKDKHHRVDDWLAAAEHIALRGNHHIILGEAGTLSFEPEHAYRLDVDAIVRVRQTCHLPVIANITRLWHNDMPQHILYRLAQAAGVNGIVGSGVD</sequence>
<evidence type="ECO:0000313" key="4">
    <source>
        <dbReference type="EMBL" id="EGQ78155.1"/>
    </source>
</evidence>
<organism evidence="4 5">
    <name type="scientific">Neisseria macacae ATCC 33926</name>
    <dbReference type="NCBI Taxonomy" id="997348"/>
    <lineage>
        <taxon>Bacteria</taxon>
        <taxon>Pseudomonadati</taxon>
        <taxon>Pseudomonadota</taxon>
        <taxon>Betaproteobacteria</taxon>
        <taxon>Neisseriales</taxon>
        <taxon>Neisseriaceae</taxon>
        <taxon>Neisseria</taxon>
    </lineage>
</organism>
<dbReference type="InterPro" id="IPR052899">
    <property type="entry name" value="Class-I_DAHP_synthase"/>
</dbReference>
<evidence type="ECO:0000313" key="5">
    <source>
        <dbReference type="Proteomes" id="UP000004982"/>
    </source>
</evidence>
<dbReference type="GO" id="GO:0016740">
    <property type="term" value="F:transferase activity"/>
    <property type="evidence" value="ECO:0007669"/>
    <property type="project" value="UniProtKB-KW"/>
</dbReference>
<dbReference type="Pfam" id="PF18152">
    <property type="entry name" value="DAHP_snth_FXD"/>
    <property type="match status" value="1"/>
</dbReference>
<dbReference type="Gene3D" id="3.30.70.1140">
    <property type="entry name" value="Phospho-2-dehydro-3-deoxyheptonate aldolase, domain 1"/>
    <property type="match status" value="1"/>
</dbReference>
<gene>
    <name evidence="4" type="ORF">HMPREF9418_0380</name>
</gene>
<dbReference type="InterPro" id="IPR041071">
    <property type="entry name" value="DAHP_snth_FXD"/>
</dbReference>
<feature type="domain" description="DAHP synthase ferredoxin-like" evidence="3">
    <location>
        <begin position="6"/>
        <end position="71"/>
    </location>
</feature>
<evidence type="ECO:0000259" key="2">
    <source>
        <dbReference type="Pfam" id="PF00793"/>
    </source>
</evidence>
<dbReference type="PANTHER" id="PTHR43018">
    <property type="entry name" value="PHOSPHO-2-DEHYDRO-3-DEOXYHEPTONATE ALDOLASE"/>
    <property type="match status" value="1"/>
</dbReference>
<dbReference type="Gene3D" id="3.20.20.70">
    <property type="entry name" value="Aldolase class I"/>
    <property type="match status" value="1"/>
</dbReference>
<evidence type="ECO:0000256" key="1">
    <source>
        <dbReference type="ARBA" id="ARBA00022679"/>
    </source>
</evidence>
<dbReference type="Pfam" id="PF00793">
    <property type="entry name" value="DAHP_synth_1"/>
    <property type="match status" value="1"/>
</dbReference>
<dbReference type="InterPro" id="IPR013785">
    <property type="entry name" value="Aldolase_TIM"/>
</dbReference>
<dbReference type="InterPro" id="IPR006218">
    <property type="entry name" value="DAHP1/KDSA"/>
</dbReference>
<dbReference type="AlphaFoldDB" id="A0AA36ULJ9"/>
<dbReference type="EMBL" id="AFQE01000022">
    <property type="protein sequence ID" value="EGQ78155.1"/>
    <property type="molecule type" value="Genomic_DNA"/>
</dbReference>
<feature type="domain" description="DAHP synthetase I/KDSA" evidence="2">
    <location>
        <begin position="153"/>
        <end position="269"/>
    </location>
</feature>
<proteinExistence type="predicted"/>
<dbReference type="Proteomes" id="UP000004982">
    <property type="component" value="Unassembled WGS sequence"/>
</dbReference>
<evidence type="ECO:0000259" key="3">
    <source>
        <dbReference type="Pfam" id="PF18152"/>
    </source>
</evidence>
<name>A0AA36ULJ9_9NEIS</name>
<dbReference type="PANTHER" id="PTHR43018:SF3">
    <property type="entry name" value="CARBOXYSOME FORMATION PROTEIN"/>
    <property type="match status" value="1"/>
</dbReference>
<comment type="caution">
    <text evidence="4">The sequence shown here is derived from an EMBL/GenBank/DDBJ whole genome shotgun (WGS) entry which is preliminary data.</text>
</comment>